<dbReference type="AlphaFoldDB" id="A0AAV7GKY9"/>
<sequence>MFKKKAKIQKVNGKVRDITDKQGGVVPISSNVHDQSNIIVNQENSDGLNLVVDIPTTSIDNMLYPFNVSDVAILKGNINNHGLTTEVALCNSSPAYNDDNFLNDHNVEAVASEPSKNIDLSNLVLIIPIRIALLSKDDLVNNVDDGSLTWMMRVMLQLQIHGQVPLTMIFLLRVSTNITYKTYTIKGYWKRKTVKNRNINRLLEHIVLDDPVIILDDLCRHN</sequence>
<evidence type="ECO:0000313" key="1">
    <source>
        <dbReference type="EMBL" id="KAH0457201.1"/>
    </source>
</evidence>
<gene>
    <name evidence="1" type="ORF">IEQ34_015108</name>
</gene>
<comment type="caution">
    <text evidence="1">The sequence shown here is derived from an EMBL/GenBank/DDBJ whole genome shotgun (WGS) entry which is preliminary data.</text>
</comment>
<accession>A0AAV7GKY9</accession>
<reference evidence="1 2" key="1">
    <citation type="journal article" date="2021" name="Hortic Res">
        <title>Chromosome-scale assembly of the Dendrobium chrysotoxum genome enhances the understanding of orchid evolution.</title>
        <authorList>
            <person name="Zhang Y."/>
            <person name="Zhang G.Q."/>
            <person name="Zhang D."/>
            <person name="Liu X.D."/>
            <person name="Xu X.Y."/>
            <person name="Sun W.H."/>
            <person name="Yu X."/>
            <person name="Zhu X."/>
            <person name="Wang Z.W."/>
            <person name="Zhao X."/>
            <person name="Zhong W.Y."/>
            <person name="Chen H."/>
            <person name="Yin W.L."/>
            <person name="Huang T."/>
            <person name="Niu S.C."/>
            <person name="Liu Z.J."/>
        </authorList>
    </citation>
    <scope>NUCLEOTIDE SEQUENCE [LARGE SCALE GENOMIC DNA]</scope>
    <source>
        <strain evidence="1">Lindl</strain>
    </source>
</reference>
<evidence type="ECO:0000313" key="2">
    <source>
        <dbReference type="Proteomes" id="UP000775213"/>
    </source>
</evidence>
<protein>
    <submittedName>
        <fullName evidence="1">Uncharacterized protein</fullName>
    </submittedName>
</protein>
<dbReference type="Proteomes" id="UP000775213">
    <property type="component" value="Unassembled WGS sequence"/>
</dbReference>
<proteinExistence type="predicted"/>
<name>A0AAV7GKY9_DENCH</name>
<dbReference type="EMBL" id="JAGFBR010000013">
    <property type="protein sequence ID" value="KAH0457201.1"/>
    <property type="molecule type" value="Genomic_DNA"/>
</dbReference>
<keyword evidence="2" id="KW-1185">Reference proteome</keyword>
<organism evidence="1 2">
    <name type="scientific">Dendrobium chrysotoxum</name>
    <name type="common">Orchid</name>
    <dbReference type="NCBI Taxonomy" id="161865"/>
    <lineage>
        <taxon>Eukaryota</taxon>
        <taxon>Viridiplantae</taxon>
        <taxon>Streptophyta</taxon>
        <taxon>Embryophyta</taxon>
        <taxon>Tracheophyta</taxon>
        <taxon>Spermatophyta</taxon>
        <taxon>Magnoliopsida</taxon>
        <taxon>Liliopsida</taxon>
        <taxon>Asparagales</taxon>
        <taxon>Orchidaceae</taxon>
        <taxon>Epidendroideae</taxon>
        <taxon>Malaxideae</taxon>
        <taxon>Dendrobiinae</taxon>
        <taxon>Dendrobium</taxon>
    </lineage>
</organism>